<dbReference type="CDD" id="cd06558">
    <property type="entry name" value="crotonase-like"/>
    <property type="match status" value="1"/>
</dbReference>
<name>A0ABV9EXK3_9SPHN</name>
<dbReference type="PANTHER" id="PTHR43459">
    <property type="entry name" value="ENOYL-COA HYDRATASE"/>
    <property type="match status" value="1"/>
</dbReference>
<gene>
    <name evidence="2" type="ORF">ACFO3E_03130</name>
</gene>
<dbReference type="RefSeq" id="WP_066530828.1">
    <property type="nucleotide sequence ID" value="NZ_JBHSFZ010000004.1"/>
</dbReference>
<dbReference type="InterPro" id="IPR001753">
    <property type="entry name" value="Enoyl-CoA_hydra/iso"/>
</dbReference>
<dbReference type="Pfam" id="PF00378">
    <property type="entry name" value="ECH_1"/>
    <property type="match status" value="1"/>
</dbReference>
<keyword evidence="3" id="KW-1185">Reference proteome</keyword>
<dbReference type="PANTHER" id="PTHR43459:SF1">
    <property type="entry name" value="EG:BACN32G11.4 PROTEIN"/>
    <property type="match status" value="1"/>
</dbReference>
<dbReference type="Gene3D" id="3.90.226.10">
    <property type="entry name" value="2-enoyl-CoA Hydratase, Chain A, domain 1"/>
    <property type="match status" value="1"/>
</dbReference>
<comment type="similarity">
    <text evidence="1">Belongs to the enoyl-CoA hydratase/isomerase family.</text>
</comment>
<evidence type="ECO:0000313" key="3">
    <source>
        <dbReference type="Proteomes" id="UP001595957"/>
    </source>
</evidence>
<evidence type="ECO:0000256" key="1">
    <source>
        <dbReference type="ARBA" id="ARBA00005254"/>
    </source>
</evidence>
<protein>
    <submittedName>
        <fullName evidence="2">Enoyl-CoA hydratase-related protein</fullName>
    </submittedName>
</protein>
<sequence>MSILTQIGDGVATLTLNRPDRLNAVTEAMLDEIALTLRAWSTDPSIRCVVLAGAGRGFCAGYDLSGDGKEERAEPMRPDEAAARMTLHAEIPLLLHRMPKPTIACIRGPVAGSGLVMAAACDLRVASRTAKFKLAFASAGRCGDPGGSFFLTQLLGAAKAREMFLLDDPMTGEEALAAGLITHLTDDEALDAECATLAAKLASGPTAAYAAMKRNLNAAAAGTLDETMAQEAVANAQISLLTHDASEAGKAFMERRPPRFLGY</sequence>
<reference evidence="3" key="1">
    <citation type="journal article" date="2019" name="Int. J. Syst. Evol. Microbiol.">
        <title>The Global Catalogue of Microorganisms (GCM) 10K type strain sequencing project: providing services to taxonomists for standard genome sequencing and annotation.</title>
        <authorList>
            <consortium name="The Broad Institute Genomics Platform"/>
            <consortium name="The Broad Institute Genome Sequencing Center for Infectious Disease"/>
            <person name="Wu L."/>
            <person name="Ma J."/>
        </authorList>
    </citation>
    <scope>NUCLEOTIDE SEQUENCE [LARGE SCALE GENOMIC DNA]</scope>
    <source>
        <strain evidence="3">NBRC 103632</strain>
    </source>
</reference>
<proteinExistence type="inferred from homology"/>
<accession>A0ABV9EXK3</accession>
<dbReference type="Proteomes" id="UP001595957">
    <property type="component" value="Unassembled WGS sequence"/>
</dbReference>
<dbReference type="EMBL" id="JBHSFZ010000004">
    <property type="protein sequence ID" value="MFC4593191.1"/>
    <property type="molecule type" value="Genomic_DNA"/>
</dbReference>
<comment type="caution">
    <text evidence="2">The sequence shown here is derived from an EMBL/GenBank/DDBJ whole genome shotgun (WGS) entry which is preliminary data.</text>
</comment>
<dbReference type="SUPFAM" id="SSF52096">
    <property type="entry name" value="ClpP/crotonase"/>
    <property type="match status" value="1"/>
</dbReference>
<dbReference type="InterPro" id="IPR014748">
    <property type="entry name" value="Enoyl-CoA_hydra_C"/>
</dbReference>
<dbReference type="InterPro" id="IPR029045">
    <property type="entry name" value="ClpP/crotonase-like_dom_sf"/>
</dbReference>
<organism evidence="2 3">
    <name type="scientific">Sphingobium tyrosinilyticum</name>
    <dbReference type="NCBI Taxonomy" id="2715436"/>
    <lineage>
        <taxon>Bacteria</taxon>
        <taxon>Pseudomonadati</taxon>
        <taxon>Pseudomonadota</taxon>
        <taxon>Alphaproteobacteria</taxon>
        <taxon>Sphingomonadales</taxon>
        <taxon>Sphingomonadaceae</taxon>
        <taxon>Sphingobium</taxon>
    </lineage>
</organism>
<dbReference type="Gene3D" id="1.10.12.10">
    <property type="entry name" value="Lyase 2-enoyl-coa Hydratase, Chain A, domain 2"/>
    <property type="match status" value="1"/>
</dbReference>
<evidence type="ECO:0000313" key="2">
    <source>
        <dbReference type="EMBL" id="MFC4593191.1"/>
    </source>
</evidence>